<evidence type="ECO:0000256" key="6">
    <source>
        <dbReference type="RuleBase" id="RU003355"/>
    </source>
</evidence>
<feature type="active site" description="Charge relay system" evidence="5">
    <location>
        <position position="315"/>
    </location>
</feature>
<reference evidence="9" key="1">
    <citation type="submission" date="2023-03" db="EMBL/GenBank/DDBJ databases">
        <title>Massive genome expansion in bonnet fungi (Mycena s.s.) driven by repeated elements and novel gene families across ecological guilds.</title>
        <authorList>
            <consortium name="Lawrence Berkeley National Laboratory"/>
            <person name="Harder C.B."/>
            <person name="Miyauchi S."/>
            <person name="Viragh M."/>
            <person name="Kuo A."/>
            <person name="Thoen E."/>
            <person name="Andreopoulos B."/>
            <person name="Lu D."/>
            <person name="Skrede I."/>
            <person name="Drula E."/>
            <person name="Henrissat B."/>
            <person name="Morin E."/>
            <person name="Kohler A."/>
            <person name="Barry K."/>
            <person name="LaButti K."/>
            <person name="Morin E."/>
            <person name="Salamov A."/>
            <person name="Lipzen A."/>
            <person name="Mereny Z."/>
            <person name="Hegedus B."/>
            <person name="Baldrian P."/>
            <person name="Stursova M."/>
            <person name="Weitz H."/>
            <person name="Taylor A."/>
            <person name="Grigoriev I.V."/>
            <person name="Nagy L.G."/>
            <person name="Martin F."/>
            <person name="Kauserud H."/>
        </authorList>
    </citation>
    <scope>NUCLEOTIDE SEQUENCE</scope>
    <source>
        <strain evidence="9">CBHHK173m</strain>
    </source>
</reference>
<evidence type="ECO:0000313" key="10">
    <source>
        <dbReference type="Proteomes" id="UP001222325"/>
    </source>
</evidence>
<dbReference type="PROSITE" id="PS51892">
    <property type="entry name" value="SUBTILASE"/>
    <property type="match status" value="1"/>
</dbReference>
<comment type="similarity">
    <text evidence="1 5 6">Belongs to the peptidase S8 family.</text>
</comment>
<dbReference type="EMBL" id="JARJCN010000051">
    <property type="protein sequence ID" value="KAJ7081167.1"/>
    <property type="molecule type" value="Genomic_DNA"/>
</dbReference>
<dbReference type="PROSITE" id="PS00137">
    <property type="entry name" value="SUBTILASE_HIS"/>
    <property type="match status" value="1"/>
</dbReference>
<evidence type="ECO:0000256" key="7">
    <source>
        <dbReference type="SAM" id="SignalP"/>
    </source>
</evidence>
<evidence type="ECO:0000313" key="9">
    <source>
        <dbReference type="EMBL" id="KAJ7081167.1"/>
    </source>
</evidence>
<gene>
    <name evidence="9" type="ORF">B0H15DRAFT_472064</name>
</gene>
<dbReference type="InterPro" id="IPR023828">
    <property type="entry name" value="Peptidase_S8_Ser-AS"/>
</dbReference>
<evidence type="ECO:0000256" key="5">
    <source>
        <dbReference type="PROSITE-ProRule" id="PRU01240"/>
    </source>
</evidence>
<keyword evidence="3 5" id="KW-0378">Hydrolase</keyword>
<feature type="chain" id="PRO_5042082003" evidence="7">
    <location>
        <begin position="20"/>
        <end position="329"/>
    </location>
</feature>
<comment type="caution">
    <text evidence="9">The sequence shown here is derived from an EMBL/GenBank/DDBJ whole genome shotgun (WGS) entry which is preliminary data.</text>
</comment>
<feature type="active site" description="Charge relay system" evidence="5">
    <location>
        <position position="97"/>
    </location>
</feature>
<feature type="domain" description="Peptidase S8/S53" evidence="8">
    <location>
        <begin position="88"/>
        <end position="328"/>
    </location>
</feature>
<dbReference type="SUPFAM" id="SSF52743">
    <property type="entry name" value="Subtilisin-like"/>
    <property type="match status" value="1"/>
</dbReference>
<keyword evidence="10" id="KW-1185">Reference proteome</keyword>
<keyword evidence="2 5" id="KW-0645">Protease</keyword>
<keyword evidence="4 5" id="KW-0720">Serine protease</keyword>
<dbReference type="InterPro" id="IPR015500">
    <property type="entry name" value="Peptidase_S8_subtilisin-rel"/>
</dbReference>
<accession>A0AAD6TYX7</accession>
<dbReference type="InterPro" id="IPR036852">
    <property type="entry name" value="Peptidase_S8/S53_dom_sf"/>
</dbReference>
<feature type="signal peptide" evidence="7">
    <location>
        <begin position="1"/>
        <end position="19"/>
    </location>
</feature>
<dbReference type="GO" id="GO:0006508">
    <property type="term" value="P:proteolysis"/>
    <property type="evidence" value="ECO:0007669"/>
    <property type="project" value="UniProtKB-KW"/>
</dbReference>
<evidence type="ECO:0000256" key="1">
    <source>
        <dbReference type="ARBA" id="ARBA00011073"/>
    </source>
</evidence>
<protein>
    <submittedName>
        <fullName evidence="9">Peptidase S8/S53 domain-containing protein</fullName>
    </submittedName>
</protein>
<evidence type="ECO:0000256" key="2">
    <source>
        <dbReference type="ARBA" id="ARBA00022670"/>
    </source>
</evidence>
<dbReference type="InterPro" id="IPR023827">
    <property type="entry name" value="Peptidase_S8_Asp-AS"/>
</dbReference>
<evidence type="ECO:0000259" key="8">
    <source>
        <dbReference type="Pfam" id="PF00082"/>
    </source>
</evidence>
<evidence type="ECO:0000256" key="3">
    <source>
        <dbReference type="ARBA" id="ARBA00022801"/>
    </source>
</evidence>
<dbReference type="PROSITE" id="PS00136">
    <property type="entry name" value="SUBTILASE_ASP"/>
    <property type="match status" value="1"/>
</dbReference>
<feature type="active site" description="Charge relay system" evidence="5">
    <location>
        <position position="133"/>
    </location>
</feature>
<dbReference type="Proteomes" id="UP001222325">
    <property type="component" value="Unassembled WGS sequence"/>
</dbReference>
<dbReference type="InterPro" id="IPR000209">
    <property type="entry name" value="Peptidase_S8/S53_dom"/>
</dbReference>
<keyword evidence="7" id="KW-0732">Signal</keyword>
<dbReference type="InterPro" id="IPR022398">
    <property type="entry name" value="Peptidase_S8_His-AS"/>
</dbReference>
<dbReference type="InterPro" id="IPR050131">
    <property type="entry name" value="Peptidase_S8_subtilisin-like"/>
</dbReference>
<name>A0AAD6TYX7_9AGAR</name>
<dbReference type="Pfam" id="PF00082">
    <property type="entry name" value="Peptidase_S8"/>
    <property type="match status" value="1"/>
</dbReference>
<dbReference type="AlphaFoldDB" id="A0AAD6TYX7"/>
<organism evidence="9 10">
    <name type="scientific">Mycena belliarum</name>
    <dbReference type="NCBI Taxonomy" id="1033014"/>
    <lineage>
        <taxon>Eukaryota</taxon>
        <taxon>Fungi</taxon>
        <taxon>Dikarya</taxon>
        <taxon>Basidiomycota</taxon>
        <taxon>Agaricomycotina</taxon>
        <taxon>Agaricomycetes</taxon>
        <taxon>Agaricomycetidae</taxon>
        <taxon>Agaricales</taxon>
        <taxon>Marasmiineae</taxon>
        <taxon>Mycenaceae</taxon>
        <taxon>Mycena</taxon>
    </lineage>
</organism>
<evidence type="ECO:0000256" key="4">
    <source>
        <dbReference type="ARBA" id="ARBA00022825"/>
    </source>
</evidence>
<dbReference type="PROSITE" id="PS00138">
    <property type="entry name" value="SUBTILASE_SER"/>
    <property type="match status" value="1"/>
</dbReference>
<dbReference type="PANTHER" id="PTHR43806">
    <property type="entry name" value="PEPTIDASE S8"/>
    <property type="match status" value="1"/>
</dbReference>
<dbReference type="PANTHER" id="PTHR43806:SF11">
    <property type="entry name" value="CEREVISIN-RELATED"/>
    <property type="match status" value="1"/>
</dbReference>
<sequence length="329" mass="34871">MHLRLPITLLASLSLRVLSLPLQPHLSNDVKWHNTSSHENRISRRRTGATWNLARISQDGPVSQGKSGAGHSSTSTDWTYFLEDKANGKNVVVYVVDTGVKASHPELANRVMTVPLSYIPESSGGNTDDIDGHGTAVAGVIAGLTVGVANAVEIIPIKIMAEYYDHMTDTGSHKSNILEGTLEKGITLATNHFVKERGRRGSAIINISITAWKDPRLNLDNAIKMAISQGIHVVIAAGNNGDPTSQGYLLGGGPGGDVCNIWVPNYGQISVGATDIHDKMAHFSNFGKCVDVYAPGESIVTASLDGKLAPIDGTSFAAPHVAGMIAAIR</sequence>
<dbReference type="PRINTS" id="PR00723">
    <property type="entry name" value="SUBTILISIN"/>
</dbReference>
<proteinExistence type="inferred from homology"/>
<dbReference type="Gene3D" id="3.40.50.200">
    <property type="entry name" value="Peptidase S8/S53 domain"/>
    <property type="match status" value="1"/>
</dbReference>
<dbReference type="GO" id="GO:0004252">
    <property type="term" value="F:serine-type endopeptidase activity"/>
    <property type="evidence" value="ECO:0007669"/>
    <property type="project" value="UniProtKB-UniRule"/>
</dbReference>